<dbReference type="InterPro" id="IPR001351">
    <property type="entry name" value="Ribosomal_uS3_C"/>
</dbReference>
<dbReference type="InterPro" id="IPR044954">
    <property type="entry name" value="Ribosomal_uS3m_plant"/>
</dbReference>
<evidence type="ECO:0000256" key="3">
    <source>
        <dbReference type="ARBA" id="ARBA00023274"/>
    </source>
</evidence>
<keyword evidence="2 5" id="KW-0689">Ribosomal protein</keyword>
<evidence type="ECO:0000256" key="1">
    <source>
        <dbReference type="ARBA" id="ARBA00010761"/>
    </source>
</evidence>
<dbReference type="InterPro" id="IPR036419">
    <property type="entry name" value="Ribosomal_S3_C_sf"/>
</dbReference>
<evidence type="ECO:0000313" key="5">
    <source>
        <dbReference type="EMBL" id="AEO21045.1"/>
    </source>
</evidence>
<dbReference type="GO" id="GO:1990904">
    <property type="term" value="C:ribonucleoprotein complex"/>
    <property type="evidence" value="ECO:0007669"/>
    <property type="project" value="UniProtKB-KW"/>
</dbReference>
<gene>
    <name evidence="5" type="primary">rps3-b</name>
    <name evidence="6" type="synonym">rps3-a</name>
</gene>
<evidence type="ECO:0000259" key="4">
    <source>
        <dbReference type="Pfam" id="PF00189"/>
    </source>
</evidence>
<accession>G8E8U4</accession>
<reference evidence="5" key="1">
    <citation type="journal article" date="2012" name="PLoS Biol.">
        <title>Rapid evolution of enormous, multichromosomal genomes in flowering plant mitochondria with exceptionally high mutation rates.</title>
        <authorList>
            <person name="Sloan D.B."/>
            <person name="Alverson A.J."/>
            <person name="Chuckalovcak J.P."/>
            <person name="Wu M."/>
            <person name="McCauley D.E."/>
            <person name="Palmer J.D."/>
            <person name="Taylor D.R."/>
        </authorList>
    </citation>
    <scope>NUCLEOTIDE SEQUENCE</scope>
    <source>
        <strain evidence="5">ABR</strain>
    </source>
</reference>
<dbReference type="PANTHER" id="PTHR35928:SF2">
    <property type="entry name" value="SMALL RIBOSOMAL SUBUNIT PROTEIN US3M"/>
    <property type="match status" value="1"/>
</dbReference>
<name>G8E8U4_SILCO</name>
<protein>
    <submittedName>
        <fullName evidence="5">Ribosomal protein S3</fullName>
    </submittedName>
</protein>
<dbReference type="GO" id="GO:0006412">
    <property type="term" value="P:translation"/>
    <property type="evidence" value="ECO:0007669"/>
    <property type="project" value="InterPro"/>
</dbReference>
<dbReference type="EMBL" id="JF750626">
    <property type="protein sequence ID" value="AEO21086.1"/>
    <property type="molecule type" value="Genomic_DNA"/>
</dbReference>
<dbReference type="AlphaFoldDB" id="G8E8U4"/>
<comment type="similarity">
    <text evidence="1">Belongs to the universal ribosomal protein uS3 family.</text>
</comment>
<keyword evidence="3" id="KW-0687">Ribonucleoprotein</keyword>
<evidence type="ECO:0000313" key="6">
    <source>
        <dbReference type="EMBL" id="AEO21086.1"/>
    </source>
</evidence>
<geneLocation type="mitochondrion" evidence="5"/>
<feature type="non-terminal residue" evidence="5">
    <location>
        <position position="1"/>
    </location>
</feature>
<dbReference type="PANTHER" id="PTHR35928">
    <property type="entry name" value="RIBOSOMAL PROTEIN S3, MITOCHONDRIAL"/>
    <property type="match status" value="1"/>
</dbReference>
<organism evidence="5">
    <name type="scientific">Silene conica</name>
    <name type="common">Striped corn catchfly</name>
    <name type="synonym">Pleconax conica</name>
    <dbReference type="NCBI Taxonomy" id="39875"/>
    <lineage>
        <taxon>Eukaryota</taxon>
        <taxon>Viridiplantae</taxon>
        <taxon>Streptophyta</taxon>
        <taxon>Embryophyta</taxon>
        <taxon>Tracheophyta</taxon>
        <taxon>Spermatophyta</taxon>
        <taxon>Magnoliopsida</taxon>
        <taxon>eudicotyledons</taxon>
        <taxon>Gunneridae</taxon>
        <taxon>Pentapetalae</taxon>
        <taxon>Caryophyllales</taxon>
        <taxon>Caryophyllaceae</taxon>
        <taxon>Sileneae</taxon>
        <taxon>Silene</taxon>
        <taxon>Silene subgen. Behenantha</taxon>
        <taxon>Silene sect. Conoimorpha</taxon>
    </lineage>
</organism>
<dbReference type="Gene3D" id="3.30.1140.32">
    <property type="entry name" value="Ribosomal protein S3, C-terminal domain"/>
    <property type="match status" value="1"/>
</dbReference>
<dbReference type="GO" id="GO:0003735">
    <property type="term" value="F:structural constituent of ribosome"/>
    <property type="evidence" value="ECO:0007669"/>
    <property type="project" value="InterPro"/>
</dbReference>
<dbReference type="GO" id="GO:0005840">
    <property type="term" value="C:ribosome"/>
    <property type="evidence" value="ECO:0007669"/>
    <property type="project" value="UniProtKB-KW"/>
</dbReference>
<proteinExistence type="inferred from homology"/>
<dbReference type="SUPFAM" id="SSF54821">
    <property type="entry name" value="Ribosomal protein S3 C-terminal domain"/>
    <property type="match status" value="1"/>
</dbReference>
<evidence type="ECO:0000256" key="2">
    <source>
        <dbReference type="ARBA" id="ARBA00022980"/>
    </source>
</evidence>
<dbReference type="Pfam" id="PF00189">
    <property type="entry name" value="Ribosomal_S3_C"/>
    <property type="match status" value="1"/>
</dbReference>
<dbReference type="EMBL" id="JF750503">
    <property type="protein sequence ID" value="AEO21045.1"/>
    <property type="molecule type" value="Genomic_DNA"/>
</dbReference>
<sequence>MRSSFSPVRPLTRLAYCSRRGRPIILPFPKVTLINFFKSRRKPKRNKKEKNQAARSLAKAFNLLLSTLGKHDRKEAWVLQNKEKIRWLMECIAHINKMQIMRRRRAGKSLDQARLDATKKKKKKEGSVYPACLPVRKTFPSKAPLKAFVRKETKAVKKLDLLIENDASFQKTGLFDFFFVPKRKKFQYHDQKMEMLKKVREEEFSFLDYSVMQYLLNKKNKMHFDSSRVLKKIVAPRADVEASTMKGPNAQGRSLDKRIRSRIAFFISSSTRNEKESLSEARKLTHFIRQENALRFAGRKKTTISLFPSFGATLFFLRDGFRLSNLNMNDPQKKARAEETSKVMEEVKKMQSILSNRTETQTLIELVKIRSLYQSASLLAKDISLKPKKNRGEFRSVFSQIVKNLPLVMKRNVEGIRICCSGRLQGAEIARTECVNFGKTSCSLLDQKRDYASARVSTRYGIVGVKVWISYRKRQSESFWQSESLLQSEDFLQSESLLQSSSFLQSEDFLKSA</sequence>
<keyword evidence="5" id="KW-0496">Mitochondrion</keyword>
<feature type="domain" description="Small ribosomal subunit protein uS3 C-terminal" evidence="4">
    <location>
        <begin position="390"/>
        <end position="469"/>
    </location>
</feature>